<accession>A0A0E9RYW3</accession>
<dbReference type="AlphaFoldDB" id="A0A0E9RYW3"/>
<evidence type="ECO:0000313" key="1">
    <source>
        <dbReference type="EMBL" id="JAH34246.1"/>
    </source>
</evidence>
<reference evidence="1" key="2">
    <citation type="journal article" date="2015" name="Fish Shellfish Immunol.">
        <title>Early steps in the European eel (Anguilla anguilla)-Vibrio vulnificus interaction in the gills: Role of the RtxA13 toxin.</title>
        <authorList>
            <person name="Callol A."/>
            <person name="Pajuelo D."/>
            <person name="Ebbesson L."/>
            <person name="Teles M."/>
            <person name="MacKenzie S."/>
            <person name="Amaro C."/>
        </authorList>
    </citation>
    <scope>NUCLEOTIDE SEQUENCE</scope>
</reference>
<name>A0A0E9RYW3_ANGAN</name>
<dbReference type="EMBL" id="GBXM01074331">
    <property type="protein sequence ID" value="JAH34246.1"/>
    <property type="molecule type" value="Transcribed_RNA"/>
</dbReference>
<reference evidence="1" key="1">
    <citation type="submission" date="2014-11" db="EMBL/GenBank/DDBJ databases">
        <authorList>
            <person name="Amaro Gonzalez C."/>
        </authorList>
    </citation>
    <scope>NUCLEOTIDE SEQUENCE</scope>
</reference>
<proteinExistence type="predicted"/>
<sequence length="42" mass="4598">MRKATPNLKLIGSQLSKLLSDIVGILMISTTFSADHSRTKKP</sequence>
<organism evidence="1">
    <name type="scientific">Anguilla anguilla</name>
    <name type="common">European freshwater eel</name>
    <name type="synonym">Muraena anguilla</name>
    <dbReference type="NCBI Taxonomy" id="7936"/>
    <lineage>
        <taxon>Eukaryota</taxon>
        <taxon>Metazoa</taxon>
        <taxon>Chordata</taxon>
        <taxon>Craniata</taxon>
        <taxon>Vertebrata</taxon>
        <taxon>Euteleostomi</taxon>
        <taxon>Actinopterygii</taxon>
        <taxon>Neopterygii</taxon>
        <taxon>Teleostei</taxon>
        <taxon>Anguilliformes</taxon>
        <taxon>Anguillidae</taxon>
        <taxon>Anguilla</taxon>
    </lineage>
</organism>
<protein>
    <submittedName>
        <fullName evidence="1">Uncharacterized protein</fullName>
    </submittedName>
</protein>